<dbReference type="Proteomes" id="UP000324222">
    <property type="component" value="Unassembled WGS sequence"/>
</dbReference>
<evidence type="ECO:0000313" key="3">
    <source>
        <dbReference type="Proteomes" id="UP000324222"/>
    </source>
</evidence>
<feature type="signal peptide" evidence="1">
    <location>
        <begin position="1"/>
        <end position="39"/>
    </location>
</feature>
<accession>A0A5B7G0A5</accession>
<name>A0A5B7G0A5_PORTR</name>
<gene>
    <name evidence="2" type="ORF">E2C01_047120</name>
</gene>
<proteinExistence type="predicted"/>
<dbReference type="EMBL" id="VSRR010011474">
    <property type="protein sequence ID" value="MPC53231.1"/>
    <property type="molecule type" value="Genomic_DNA"/>
</dbReference>
<protein>
    <submittedName>
        <fullName evidence="2">Uncharacterized protein</fullName>
    </submittedName>
</protein>
<organism evidence="2 3">
    <name type="scientific">Portunus trituberculatus</name>
    <name type="common">Swimming crab</name>
    <name type="synonym">Neptunus trituberculatus</name>
    <dbReference type="NCBI Taxonomy" id="210409"/>
    <lineage>
        <taxon>Eukaryota</taxon>
        <taxon>Metazoa</taxon>
        <taxon>Ecdysozoa</taxon>
        <taxon>Arthropoda</taxon>
        <taxon>Crustacea</taxon>
        <taxon>Multicrustacea</taxon>
        <taxon>Malacostraca</taxon>
        <taxon>Eumalacostraca</taxon>
        <taxon>Eucarida</taxon>
        <taxon>Decapoda</taxon>
        <taxon>Pleocyemata</taxon>
        <taxon>Brachyura</taxon>
        <taxon>Eubrachyura</taxon>
        <taxon>Portunoidea</taxon>
        <taxon>Portunidae</taxon>
        <taxon>Portuninae</taxon>
        <taxon>Portunus</taxon>
    </lineage>
</organism>
<dbReference type="AlphaFoldDB" id="A0A5B7G0A5"/>
<feature type="chain" id="PRO_5023137172" evidence="1">
    <location>
        <begin position="40"/>
        <end position="122"/>
    </location>
</feature>
<reference evidence="2 3" key="1">
    <citation type="submission" date="2019-05" db="EMBL/GenBank/DDBJ databases">
        <title>Another draft genome of Portunus trituberculatus and its Hox gene families provides insights of decapod evolution.</title>
        <authorList>
            <person name="Jeong J.-H."/>
            <person name="Song I."/>
            <person name="Kim S."/>
            <person name="Choi T."/>
            <person name="Kim D."/>
            <person name="Ryu S."/>
            <person name="Kim W."/>
        </authorList>
    </citation>
    <scope>NUCLEOTIDE SEQUENCE [LARGE SCALE GENOMIC DNA]</scope>
    <source>
        <tissue evidence="2">Muscle</tissue>
    </source>
</reference>
<sequence length="122" mass="13869">MWRQTSPPIMAVSVKCLSRFVFLQHCSLLLLLSPRSIREQQQQQEQESDPGACIKSGTKHTPLLSPAALSLYILLFSAQYLQEHRILHYTGFQAKRLQKLMLGEIEIVKIVATYLLISIDSS</sequence>
<evidence type="ECO:0000256" key="1">
    <source>
        <dbReference type="SAM" id="SignalP"/>
    </source>
</evidence>
<keyword evidence="3" id="KW-1185">Reference proteome</keyword>
<comment type="caution">
    <text evidence="2">The sequence shown here is derived from an EMBL/GenBank/DDBJ whole genome shotgun (WGS) entry which is preliminary data.</text>
</comment>
<keyword evidence="1" id="KW-0732">Signal</keyword>
<evidence type="ECO:0000313" key="2">
    <source>
        <dbReference type="EMBL" id="MPC53231.1"/>
    </source>
</evidence>